<evidence type="ECO:0000313" key="3">
    <source>
        <dbReference type="Proteomes" id="UP001303046"/>
    </source>
</evidence>
<comment type="caution">
    <text evidence="2">The sequence shown here is derived from an EMBL/GenBank/DDBJ whole genome shotgun (WGS) entry which is preliminary data.</text>
</comment>
<evidence type="ECO:0000256" key="1">
    <source>
        <dbReference type="SAM" id="MobiDB-lite"/>
    </source>
</evidence>
<sequence length="143" mass="16502">MKRCSPVLDTPMPVGEANLTTWRDHFNTLLNRQLSSAPEHEHIRRPSYVDNEEPLTESEFGSSLYSKHENGKSGGDESISAKMLKYLPPSGIREMTKIIRSVWIDERTLIRYHKVNERILFNRVKKTRMNDVQRASCLSSCPI</sequence>
<accession>A0ABR1E2F3</accession>
<reference evidence="2 3" key="1">
    <citation type="submission" date="2023-08" db="EMBL/GenBank/DDBJ databases">
        <title>A Necator americanus chromosomal reference genome.</title>
        <authorList>
            <person name="Ilik V."/>
            <person name="Petrzelkova K.J."/>
            <person name="Pardy F."/>
            <person name="Fuh T."/>
            <person name="Niatou-Singa F.S."/>
            <person name="Gouil Q."/>
            <person name="Baker L."/>
            <person name="Ritchie M.E."/>
            <person name="Jex A.R."/>
            <person name="Gazzola D."/>
            <person name="Li H."/>
            <person name="Toshio Fujiwara R."/>
            <person name="Zhan B."/>
            <person name="Aroian R.V."/>
            <person name="Pafco B."/>
            <person name="Schwarz E.M."/>
        </authorList>
    </citation>
    <scope>NUCLEOTIDE SEQUENCE [LARGE SCALE GENOMIC DNA]</scope>
    <source>
        <strain evidence="2 3">Aroian</strain>
        <tissue evidence="2">Whole animal</tissue>
    </source>
</reference>
<name>A0ABR1E2F3_NECAM</name>
<protein>
    <submittedName>
        <fullName evidence="2">Uncharacterized protein</fullName>
    </submittedName>
</protein>
<keyword evidence="3" id="KW-1185">Reference proteome</keyword>
<proteinExistence type="predicted"/>
<feature type="compositionally biased region" description="Basic and acidic residues" evidence="1">
    <location>
        <begin position="66"/>
        <end position="75"/>
    </location>
</feature>
<organism evidence="2 3">
    <name type="scientific">Necator americanus</name>
    <name type="common">Human hookworm</name>
    <dbReference type="NCBI Taxonomy" id="51031"/>
    <lineage>
        <taxon>Eukaryota</taxon>
        <taxon>Metazoa</taxon>
        <taxon>Ecdysozoa</taxon>
        <taxon>Nematoda</taxon>
        <taxon>Chromadorea</taxon>
        <taxon>Rhabditida</taxon>
        <taxon>Rhabditina</taxon>
        <taxon>Rhabditomorpha</taxon>
        <taxon>Strongyloidea</taxon>
        <taxon>Ancylostomatidae</taxon>
        <taxon>Bunostominae</taxon>
        <taxon>Necator</taxon>
    </lineage>
</organism>
<evidence type="ECO:0000313" key="2">
    <source>
        <dbReference type="EMBL" id="KAK6756869.1"/>
    </source>
</evidence>
<gene>
    <name evidence="2" type="primary">Necator_chrV.g19765</name>
    <name evidence="2" type="ORF">RB195_014973</name>
</gene>
<feature type="region of interest" description="Disordered" evidence="1">
    <location>
        <begin position="36"/>
        <end position="76"/>
    </location>
</feature>
<dbReference type="Proteomes" id="UP001303046">
    <property type="component" value="Unassembled WGS sequence"/>
</dbReference>
<dbReference type="EMBL" id="JAVFWL010000005">
    <property type="protein sequence ID" value="KAK6756869.1"/>
    <property type="molecule type" value="Genomic_DNA"/>
</dbReference>